<gene>
    <name evidence="1" type="ORF">SB444474_2420</name>
</gene>
<organism evidence="1 2">
    <name type="scientific">Shigella boydii 4444-74</name>
    <dbReference type="NCBI Taxonomy" id="766140"/>
    <lineage>
        <taxon>Bacteria</taxon>
        <taxon>Pseudomonadati</taxon>
        <taxon>Pseudomonadota</taxon>
        <taxon>Gammaproteobacteria</taxon>
        <taxon>Enterobacterales</taxon>
        <taxon>Enterobacteriaceae</taxon>
        <taxon>Shigella</taxon>
    </lineage>
</organism>
<accession>I6E0K1</accession>
<sequence length="41" mass="4767">MSSSSTAFISVNYKFLTDFKNFFIFINPYIQKSLSNKAEHT</sequence>
<dbReference type="AlphaFoldDB" id="I6E0K1"/>
<proteinExistence type="predicted"/>
<name>I6E0K1_SHIBO</name>
<protein>
    <submittedName>
        <fullName evidence="1">Uncharacterized protein</fullName>
    </submittedName>
</protein>
<dbReference type="EMBL" id="AKNB01000239">
    <property type="protein sequence ID" value="EIQ37543.1"/>
    <property type="molecule type" value="Genomic_DNA"/>
</dbReference>
<reference evidence="1 2" key="1">
    <citation type="submission" date="2012-03" db="EMBL/GenBank/DDBJ databases">
        <authorList>
            <person name="Rasko D."/>
            <person name="Redman J."/>
            <person name="Daugherty S.C."/>
            <person name="Tallon L."/>
            <person name="Sadzewicz L."/>
            <person name="Jones K."/>
            <person name="Santana-Cruz I."/>
            <person name="Liu X."/>
        </authorList>
    </citation>
    <scope>NUCLEOTIDE SEQUENCE [LARGE SCALE GENOMIC DNA]</scope>
    <source>
        <strain evidence="1 2">4444-74</strain>
    </source>
</reference>
<evidence type="ECO:0000313" key="2">
    <source>
        <dbReference type="Proteomes" id="UP000004199"/>
    </source>
</evidence>
<evidence type="ECO:0000313" key="1">
    <source>
        <dbReference type="EMBL" id="EIQ37543.1"/>
    </source>
</evidence>
<dbReference type="PATRIC" id="fig|766140.3.peg.2543"/>
<dbReference type="Proteomes" id="UP000004199">
    <property type="component" value="Unassembled WGS sequence"/>
</dbReference>
<comment type="caution">
    <text evidence="1">The sequence shown here is derived from an EMBL/GenBank/DDBJ whole genome shotgun (WGS) entry which is preliminary data.</text>
</comment>